<evidence type="ECO:0000256" key="3">
    <source>
        <dbReference type="ARBA" id="ARBA00022837"/>
    </source>
</evidence>
<dbReference type="InterPro" id="IPR024079">
    <property type="entry name" value="MetalloPept_cat_dom_sf"/>
</dbReference>
<dbReference type="PROSITE" id="PS00019">
    <property type="entry name" value="ACTININ_1"/>
    <property type="match status" value="1"/>
</dbReference>
<dbReference type="EMBL" id="QWIS01000062">
    <property type="protein sequence ID" value="RMZ10549.1"/>
    <property type="molecule type" value="Genomic_DNA"/>
</dbReference>
<dbReference type="GO" id="GO:0004222">
    <property type="term" value="F:metalloendopeptidase activity"/>
    <property type="evidence" value="ECO:0007669"/>
    <property type="project" value="InterPro"/>
</dbReference>
<dbReference type="FunFam" id="1.10.418.10:FF:000027">
    <property type="entry name" value="Probable fimbrin"/>
    <property type="match status" value="1"/>
</dbReference>
<feature type="domain" description="Calponin-homology (CH)" evidence="7">
    <location>
        <begin position="1083"/>
        <end position="1192"/>
    </location>
</feature>
<reference evidence="8 9" key="1">
    <citation type="journal article" date="2018" name="BMC Genomics">
        <title>Genomic evidence for intraspecific hybridization in a clonal and extremely halotolerant yeast.</title>
        <authorList>
            <person name="Gostincar C."/>
            <person name="Stajich J.E."/>
            <person name="Zupancic J."/>
            <person name="Zalar P."/>
            <person name="Gunde-Cimerman N."/>
        </authorList>
    </citation>
    <scope>NUCLEOTIDE SEQUENCE [LARGE SCALE GENOMIC DNA]</scope>
    <source>
        <strain evidence="8 9">EXF-562</strain>
    </source>
</reference>
<dbReference type="CDD" id="cd21300">
    <property type="entry name" value="CH_FIMB_rpt3"/>
    <property type="match status" value="1"/>
</dbReference>
<dbReference type="Gene3D" id="1.10.418.10">
    <property type="entry name" value="Calponin-like domain"/>
    <property type="match status" value="4"/>
</dbReference>
<dbReference type="VEuPathDB" id="FungiDB:BTJ68_11440"/>
<keyword evidence="4" id="KW-0009">Actin-binding</keyword>
<keyword evidence="3" id="KW-0106">Calcium</keyword>
<dbReference type="SUPFAM" id="SSF47576">
    <property type="entry name" value="Calponin-homology domain, CH-domain"/>
    <property type="match status" value="1"/>
</dbReference>
<feature type="region of interest" description="Disordered" evidence="6">
    <location>
        <begin position="415"/>
        <end position="471"/>
    </location>
</feature>
<dbReference type="GO" id="GO:0051639">
    <property type="term" value="P:actin filament network formation"/>
    <property type="evidence" value="ECO:0007669"/>
    <property type="project" value="TreeGrafter"/>
</dbReference>
<evidence type="ECO:0000256" key="1">
    <source>
        <dbReference type="ARBA" id="ARBA00022723"/>
    </source>
</evidence>
<name>A0A3M7HB36_HORWE</name>
<dbReference type="CDD" id="cd21294">
    <property type="entry name" value="CH_FIMB_rpt1"/>
    <property type="match status" value="1"/>
</dbReference>
<evidence type="ECO:0000256" key="2">
    <source>
        <dbReference type="ARBA" id="ARBA00022737"/>
    </source>
</evidence>
<protein>
    <recommendedName>
        <fullName evidence="5">Fimbrin</fullName>
    </recommendedName>
</protein>
<dbReference type="PANTHER" id="PTHR19961:SF18">
    <property type="entry name" value="FI19014P1"/>
    <property type="match status" value="1"/>
</dbReference>
<gene>
    <name evidence="8" type="ORF">D0860_03781</name>
</gene>
<feature type="domain" description="Calponin-homology (CH)" evidence="7">
    <location>
        <begin position="940"/>
        <end position="1068"/>
    </location>
</feature>
<feature type="region of interest" description="Disordered" evidence="6">
    <location>
        <begin position="598"/>
        <end position="662"/>
    </location>
</feature>
<dbReference type="GO" id="GO:0110009">
    <property type="term" value="P:formin-nucleated actin cable organization"/>
    <property type="evidence" value="ECO:0007669"/>
    <property type="project" value="UniProtKB-ARBA"/>
</dbReference>
<organism evidence="8 9">
    <name type="scientific">Hortaea werneckii</name>
    <name type="common">Black yeast</name>
    <name type="synonym">Cladosporium werneckii</name>
    <dbReference type="NCBI Taxonomy" id="91943"/>
    <lineage>
        <taxon>Eukaryota</taxon>
        <taxon>Fungi</taxon>
        <taxon>Dikarya</taxon>
        <taxon>Ascomycota</taxon>
        <taxon>Pezizomycotina</taxon>
        <taxon>Dothideomycetes</taxon>
        <taxon>Dothideomycetidae</taxon>
        <taxon>Mycosphaerellales</taxon>
        <taxon>Teratosphaeriaceae</taxon>
        <taxon>Hortaea</taxon>
    </lineage>
</organism>
<sequence>MLLCSLISSGEAAPTPNHEVLEGSVDYHWMQSDESYTNDRNLTSEQAGHRSGGIGKRGMSVRKFSNADAQHTRHPWPKIEPDKTYSERWVRYYFRHQSDRERLYPVLARAIGLWYPAYKYSSMRIMPDPWCDKEDEEAQSSGGEMRPDFSCTCNEEMDGQALSIFVGETGKSCSSLGWDYSTDEKWRHQLSFGHLPAETADNDVAIEVAAMTMAHELGHAIGLEHEHQRPDARTYLDMNLRNFKQYGDCARDLQEYPEDPNFGVGWGVNLPYLQKMEMITRNERLARRYFPEIRPFTLLEGNLPATYEFDERSIMIYSSGDPPTHLLNAQRFPRVSREIYQGGHWDPTKACISVLDIRQVAQLYPKGIPGTSLDTPSTAVMEAIDAMRDHPDGWGIVEVDIPHLWTRDNPLTVKDSRMQRLPRPPLAAGGEKTGSLDSDGAESGDKNGTGPGHEGERASREPGDWGSESAMPRHLHLHPRCFTWLCVDATSGASSSNVSAGRRCRLFRSTASIMNVLKLQKKYPQFKQDDIFGLTDAFRKLDTDDRGWVDEATAIKSATNSERQPYDVVRQALKEVELDSSRHVELDDYVDLISRLRESSPAQQRMSAGPQRSRGFSNAAGGGGEDGGVQSHPSGPSHGSKPSHGGGGRITVGGATGGSQHTINQDELSAFTSHINAVLAGDADVGHLLPFPLDTFEMFDACKDGLVLAKLINDSEPDTIDERVLNRVGKKIKQLNAFHMTENNNIVIESAKGIGCSVVNIGAGDIIEVREHLILGLIWQIIRRGLLGKIDIRLHPELYRLLEDGETLEQFLRLPAEQILLRWFNYHLKNAGWHRKVQNFSSDVKDGENYTVLLSQLAPSICSRSPLQTSDLHQRAEEVLTNSDKLDPPCRKFLTPKSLVAGNPKLNLAFVANLFNNHPCLDPITEEEKAEIEDFDAEGEREARVFTLWLNSMDVKPAVVSFFDDLKDGTILLQAYDKVIPGSVNWRHVNKPPANAASQTQQTDDPDEAYLVIKSGMGRFKAVENTNYAVELGKQNRFSLVGIQGADITDGQRTLTLGMVWQLMRRDITNTLSELAQRMGKREISDSDMVQWANGMSQKGSGNKSQIRSFKDNSLATAIPLLDVLSGMKSSYVDYELVAPGNTDDEKYQNAKLAISIARKIGATIWLVPEDITSMRSRLIVTFIGSLMNASEKMQ</sequence>
<dbReference type="GO" id="GO:0051015">
    <property type="term" value="F:actin filament binding"/>
    <property type="evidence" value="ECO:0007669"/>
    <property type="project" value="InterPro"/>
</dbReference>
<dbReference type="PANTHER" id="PTHR19961">
    <property type="entry name" value="FIMBRIN/PLASTIN"/>
    <property type="match status" value="1"/>
</dbReference>
<dbReference type="Pfam" id="PF00307">
    <property type="entry name" value="CH"/>
    <property type="match status" value="4"/>
</dbReference>
<feature type="compositionally biased region" description="Low complexity" evidence="6">
    <location>
        <begin position="628"/>
        <end position="643"/>
    </location>
</feature>
<dbReference type="Proteomes" id="UP000280598">
    <property type="component" value="Unassembled WGS sequence"/>
</dbReference>
<feature type="domain" description="Calponin-homology (CH)" evidence="7">
    <location>
        <begin position="814"/>
        <end position="919"/>
    </location>
</feature>
<evidence type="ECO:0000256" key="4">
    <source>
        <dbReference type="ARBA" id="ARBA00023203"/>
    </source>
</evidence>
<dbReference type="PROSITE" id="PS00020">
    <property type="entry name" value="ACTININ_2"/>
    <property type="match status" value="1"/>
</dbReference>
<dbReference type="CDD" id="cd21303">
    <property type="entry name" value="CH_FIMB_rpt4"/>
    <property type="match status" value="1"/>
</dbReference>
<accession>A0A3M7HB36</accession>
<dbReference type="SUPFAM" id="SSF55486">
    <property type="entry name" value="Metalloproteases ('zincins'), catalytic domain"/>
    <property type="match status" value="1"/>
</dbReference>
<evidence type="ECO:0000256" key="6">
    <source>
        <dbReference type="SAM" id="MobiDB-lite"/>
    </source>
</evidence>
<dbReference type="GO" id="GO:0006508">
    <property type="term" value="P:proteolysis"/>
    <property type="evidence" value="ECO:0007669"/>
    <property type="project" value="InterPro"/>
</dbReference>
<feature type="domain" description="Calponin-homology (CH)" evidence="7">
    <location>
        <begin position="665"/>
        <end position="786"/>
    </location>
</feature>
<keyword evidence="2" id="KW-0677">Repeat</keyword>
<dbReference type="GO" id="GO:0005884">
    <property type="term" value="C:actin filament"/>
    <property type="evidence" value="ECO:0007669"/>
    <property type="project" value="TreeGrafter"/>
</dbReference>
<dbReference type="PROSITE" id="PS50021">
    <property type="entry name" value="CH"/>
    <property type="match status" value="4"/>
</dbReference>
<dbReference type="InterPro" id="IPR039959">
    <property type="entry name" value="Fimbrin/Plastin"/>
</dbReference>
<evidence type="ECO:0000259" key="7">
    <source>
        <dbReference type="PROSITE" id="PS50021"/>
    </source>
</evidence>
<dbReference type="GO" id="GO:0030479">
    <property type="term" value="C:actin cortical patch"/>
    <property type="evidence" value="ECO:0007669"/>
    <property type="project" value="UniProtKB-ARBA"/>
</dbReference>
<dbReference type="FunFam" id="1.10.418.10:FF:000016">
    <property type="entry name" value="Probable fimbrin"/>
    <property type="match status" value="1"/>
</dbReference>
<proteinExistence type="predicted"/>
<comment type="caution">
    <text evidence="8">The sequence shown here is derived from an EMBL/GenBank/DDBJ whole genome shotgun (WGS) entry which is preliminary data.</text>
</comment>
<dbReference type="GO" id="GO:0032432">
    <property type="term" value="C:actin filament bundle"/>
    <property type="evidence" value="ECO:0007669"/>
    <property type="project" value="TreeGrafter"/>
</dbReference>
<dbReference type="GO" id="GO:0051017">
    <property type="term" value="P:actin filament bundle assembly"/>
    <property type="evidence" value="ECO:0007669"/>
    <property type="project" value="InterPro"/>
</dbReference>
<dbReference type="FunFam" id="1.10.418.10:FF:000042">
    <property type="entry name" value="Fimbrin, putative"/>
    <property type="match status" value="1"/>
</dbReference>
<dbReference type="Gene3D" id="3.40.390.10">
    <property type="entry name" value="Collagenase (Catalytic Domain)"/>
    <property type="match status" value="1"/>
</dbReference>
<feature type="compositionally biased region" description="Gly residues" evidence="6">
    <location>
        <begin position="644"/>
        <end position="657"/>
    </location>
</feature>
<dbReference type="InterPro" id="IPR001506">
    <property type="entry name" value="Peptidase_M12A"/>
</dbReference>
<evidence type="ECO:0000313" key="8">
    <source>
        <dbReference type="EMBL" id="RMZ10549.1"/>
    </source>
</evidence>
<dbReference type="InterPro" id="IPR001715">
    <property type="entry name" value="CH_dom"/>
</dbReference>
<dbReference type="GO" id="GO:0046872">
    <property type="term" value="F:metal ion binding"/>
    <property type="evidence" value="ECO:0007669"/>
    <property type="project" value="UniProtKB-KW"/>
</dbReference>
<dbReference type="InterPro" id="IPR036872">
    <property type="entry name" value="CH_dom_sf"/>
</dbReference>
<feature type="compositionally biased region" description="Basic and acidic residues" evidence="6">
    <location>
        <begin position="453"/>
        <end position="463"/>
    </location>
</feature>
<evidence type="ECO:0000313" key="9">
    <source>
        <dbReference type="Proteomes" id="UP000280598"/>
    </source>
</evidence>
<dbReference type="SUPFAM" id="SSF47473">
    <property type="entry name" value="EF-hand"/>
    <property type="match status" value="1"/>
</dbReference>
<dbReference type="Pfam" id="PF01400">
    <property type="entry name" value="Astacin"/>
    <property type="match status" value="1"/>
</dbReference>
<keyword evidence="1" id="KW-0479">Metal-binding</keyword>
<dbReference type="InterPro" id="IPR001589">
    <property type="entry name" value="Actinin_actin-bd_CS"/>
</dbReference>
<evidence type="ECO:0000256" key="5">
    <source>
        <dbReference type="ARBA" id="ARBA00073963"/>
    </source>
</evidence>
<dbReference type="SMART" id="SM00033">
    <property type="entry name" value="CH"/>
    <property type="match status" value="4"/>
</dbReference>
<dbReference type="InterPro" id="IPR011992">
    <property type="entry name" value="EF-hand-dom_pair"/>
</dbReference>
<dbReference type="AlphaFoldDB" id="A0A3M7HB36"/>
<dbReference type="FunFam" id="1.10.418.10:FF:000010">
    <property type="entry name" value="Plastin-3 isoform 1"/>
    <property type="match status" value="1"/>
</dbReference>